<dbReference type="InterPro" id="IPR038670">
    <property type="entry name" value="HslJ-like_sf"/>
</dbReference>
<dbReference type="EMBL" id="BHYL01000356">
    <property type="protein sequence ID" value="GCD21854.1"/>
    <property type="molecule type" value="Genomic_DNA"/>
</dbReference>
<sequence>MFATLGGIARFLPVGAARRAYDRGMRPTRLVLVALVCASVLVACAEADVEPRSAGEDVVGSWGASSTEGEAYLELAEDGTASGSDGCNRMTGEWSRSEEGVAFSAWATTRMACPAVDPWLSLAVTALLEDDHLVFVDKDATQLGTLTRTGTA</sequence>
<protein>
    <recommendedName>
        <fullName evidence="1">DUF306 domain-containing protein</fullName>
    </recommendedName>
</protein>
<organism evidence="2 3">
    <name type="scientific">Cellulomonas algicola</name>
    <dbReference type="NCBI Taxonomy" id="2071633"/>
    <lineage>
        <taxon>Bacteria</taxon>
        <taxon>Bacillati</taxon>
        <taxon>Actinomycetota</taxon>
        <taxon>Actinomycetes</taxon>
        <taxon>Micrococcales</taxon>
        <taxon>Cellulomonadaceae</taxon>
        <taxon>Cellulomonas</taxon>
    </lineage>
</organism>
<name>A0A401V4L3_9CELL</name>
<dbReference type="Gene3D" id="2.40.128.270">
    <property type="match status" value="1"/>
</dbReference>
<evidence type="ECO:0000313" key="3">
    <source>
        <dbReference type="Proteomes" id="UP000288246"/>
    </source>
</evidence>
<dbReference type="AlphaFoldDB" id="A0A401V4L3"/>
<evidence type="ECO:0000259" key="1">
    <source>
        <dbReference type="Pfam" id="PF03724"/>
    </source>
</evidence>
<dbReference type="Proteomes" id="UP000288246">
    <property type="component" value="Unassembled WGS sequence"/>
</dbReference>
<dbReference type="InterPro" id="IPR005184">
    <property type="entry name" value="DUF306_Meta_HslJ"/>
</dbReference>
<gene>
    <name evidence="2" type="ORF">CTKZ_34160</name>
</gene>
<proteinExistence type="predicted"/>
<reference evidence="2 3" key="1">
    <citation type="submission" date="2018-11" db="EMBL/GenBank/DDBJ databases">
        <title>Draft genome sequence of Cellulomonas takizawaensis strain TKZ-21.</title>
        <authorList>
            <person name="Yamamura H."/>
            <person name="Hayashi T."/>
            <person name="Hamada M."/>
            <person name="Serisawa Y."/>
            <person name="Matsuyama K."/>
            <person name="Nakagawa Y."/>
            <person name="Otoguro M."/>
            <person name="Yanagida F."/>
            <person name="Hayakawa M."/>
        </authorList>
    </citation>
    <scope>NUCLEOTIDE SEQUENCE [LARGE SCALE GENOMIC DNA]</scope>
    <source>
        <strain evidence="2 3">TKZ-21</strain>
    </source>
</reference>
<accession>A0A401V4L3</accession>
<comment type="caution">
    <text evidence="2">The sequence shown here is derived from an EMBL/GenBank/DDBJ whole genome shotgun (WGS) entry which is preliminary data.</text>
</comment>
<evidence type="ECO:0000313" key="2">
    <source>
        <dbReference type="EMBL" id="GCD21854.1"/>
    </source>
</evidence>
<feature type="domain" description="DUF306" evidence="1">
    <location>
        <begin position="68"/>
        <end position="142"/>
    </location>
</feature>
<dbReference type="Pfam" id="PF03724">
    <property type="entry name" value="META"/>
    <property type="match status" value="1"/>
</dbReference>
<keyword evidence="3" id="KW-1185">Reference proteome</keyword>